<dbReference type="Proteomes" id="UP000784128">
    <property type="component" value="Unassembled WGS sequence"/>
</dbReference>
<dbReference type="InterPro" id="IPR001387">
    <property type="entry name" value="Cro/C1-type_HTH"/>
</dbReference>
<comment type="caution">
    <text evidence="2">The sequence shown here is derived from an EMBL/GenBank/DDBJ whole genome shotgun (WGS) entry which is preliminary data.</text>
</comment>
<dbReference type="Gene3D" id="3.30.160.250">
    <property type="match status" value="1"/>
</dbReference>
<dbReference type="CDD" id="cd00093">
    <property type="entry name" value="HTH_XRE"/>
    <property type="match status" value="1"/>
</dbReference>
<gene>
    <name evidence="2" type="ORF">KJB30_09575</name>
</gene>
<dbReference type="InterPro" id="IPR010982">
    <property type="entry name" value="Lambda_DNA-bd_dom_sf"/>
</dbReference>
<protein>
    <submittedName>
        <fullName evidence="2">Type II toxin-antitoxin system HicB family antitoxin</fullName>
    </submittedName>
</protein>
<dbReference type="SUPFAM" id="SSF47413">
    <property type="entry name" value="lambda repressor-like DNA-binding domains"/>
    <property type="match status" value="1"/>
</dbReference>
<dbReference type="EMBL" id="JAHDYS010000008">
    <property type="protein sequence ID" value="MBT1072033.1"/>
    <property type="molecule type" value="Genomic_DNA"/>
</dbReference>
<proteinExistence type="predicted"/>
<dbReference type="PANTHER" id="PTHR34504">
    <property type="entry name" value="ANTITOXIN HICB"/>
    <property type="match status" value="1"/>
</dbReference>
<keyword evidence="3" id="KW-1185">Reference proteome</keyword>
<organism evidence="2 3">
    <name type="scientific">Pelotalea chapellei</name>
    <dbReference type="NCBI Taxonomy" id="44671"/>
    <lineage>
        <taxon>Bacteria</taxon>
        <taxon>Pseudomonadati</taxon>
        <taxon>Thermodesulfobacteriota</taxon>
        <taxon>Desulfuromonadia</taxon>
        <taxon>Geobacterales</taxon>
        <taxon>Geobacteraceae</taxon>
        <taxon>Pelotalea</taxon>
    </lineage>
</organism>
<evidence type="ECO:0000313" key="2">
    <source>
        <dbReference type="EMBL" id="MBT1072033.1"/>
    </source>
</evidence>
<reference evidence="2 3" key="1">
    <citation type="submission" date="2021-05" db="EMBL/GenBank/DDBJ databases">
        <title>The draft genome of Geobacter chapellei DSM 13688.</title>
        <authorList>
            <person name="Xu Z."/>
            <person name="Masuda Y."/>
            <person name="Itoh H."/>
            <person name="Senoo K."/>
        </authorList>
    </citation>
    <scope>NUCLEOTIDE SEQUENCE [LARGE SCALE GENOMIC DNA]</scope>
    <source>
        <strain evidence="2 3">DSM 13688</strain>
    </source>
</reference>
<evidence type="ECO:0000313" key="3">
    <source>
        <dbReference type="Proteomes" id="UP000784128"/>
    </source>
</evidence>
<name>A0ABS5U8M4_9BACT</name>
<dbReference type="InterPro" id="IPR035069">
    <property type="entry name" value="TTHA1013/TTHA0281-like"/>
</dbReference>
<dbReference type="Pfam" id="PF15919">
    <property type="entry name" value="HicB_lk_antitox"/>
    <property type="match status" value="1"/>
</dbReference>
<feature type="domain" description="HicB-like antitoxin of toxin-antitoxin system" evidence="1">
    <location>
        <begin position="5"/>
        <end position="64"/>
    </location>
</feature>
<dbReference type="RefSeq" id="WP_214298494.1">
    <property type="nucleotide sequence ID" value="NZ_JAHDYS010000008.1"/>
</dbReference>
<dbReference type="InterPro" id="IPR051404">
    <property type="entry name" value="TA_system_antitoxin"/>
</dbReference>
<sequence>MKIEYPAIFDPADEGGYTITFPDFPEAISEGDTLEEANYNAIEVLDLTLKSRMEDNEIIPLPHSESGANVHMIAPDVNIQAALLVKLNRGEKKFSDLARTLGTSWPAVSRLEDPKHWPSLRQLDKIAAALGKRLVLSLE</sequence>
<accession>A0ABS5U8M4</accession>
<dbReference type="InterPro" id="IPR031807">
    <property type="entry name" value="HicB-like"/>
</dbReference>
<dbReference type="Gene3D" id="1.10.260.40">
    <property type="entry name" value="lambda repressor-like DNA-binding domains"/>
    <property type="match status" value="1"/>
</dbReference>
<evidence type="ECO:0000259" key="1">
    <source>
        <dbReference type="Pfam" id="PF15919"/>
    </source>
</evidence>
<dbReference type="PANTHER" id="PTHR34504:SF4">
    <property type="entry name" value="ANTITOXIN HICB"/>
    <property type="match status" value="1"/>
</dbReference>
<dbReference type="SUPFAM" id="SSF143100">
    <property type="entry name" value="TTHA1013/TTHA0281-like"/>
    <property type="match status" value="1"/>
</dbReference>